<feature type="compositionally biased region" description="Low complexity" evidence="16">
    <location>
        <begin position="317"/>
        <end position="328"/>
    </location>
</feature>
<keyword evidence="19" id="KW-1185">Reference proteome</keyword>
<keyword evidence="9" id="KW-0227">DNA damage</keyword>
<keyword evidence="7" id="KW-0963">Cytoplasm</keyword>
<feature type="compositionally biased region" description="Polar residues" evidence="16">
    <location>
        <begin position="692"/>
        <end position="707"/>
    </location>
</feature>
<evidence type="ECO:0000256" key="12">
    <source>
        <dbReference type="ARBA" id="ARBA00022895"/>
    </source>
</evidence>
<proteinExistence type="inferred from homology"/>
<evidence type="ECO:0000256" key="13">
    <source>
        <dbReference type="ARBA" id="ARBA00023125"/>
    </source>
</evidence>
<feature type="compositionally biased region" description="Low complexity" evidence="16">
    <location>
        <begin position="140"/>
        <end position="156"/>
    </location>
</feature>
<feature type="region of interest" description="Disordered" evidence="16">
    <location>
        <begin position="672"/>
        <end position="708"/>
    </location>
</feature>
<evidence type="ECO:0000256" key="3">
    <source>
        <dbReference type="ARBA" id="ARBA00004574"/>
    </source>
</evidence>
<keyword evidence="8" id="KW-0597">Phosphoprotein</keyword>
<reference evidence="18 19" key="1">
    <citation type="journal article" date="2020" name="Fungal Divers.">
        <title>Resolving the Mortierellaceae phylogeny through synthesis of multi-gene phylogenetics and phylogenomics.</title>
        <authorList>
            <person name="Vandepol N."/>
            <person name="Liber J."/>
            <person name="Desiro A."/>
            <person name="Na H."/>
            <person name="Kennedy M."/>
            <person name="Barry K."/>
            <person name="Grigoriev I.V."/>
            <person name="Miller A.N."/>
            <person name="O'Donnell K."/>
            <person name="Stajich J.E."/>
            <person name="Bonito G."/>
        </authorList>
    </citation>
    <scope>NUCLEOTIDE SEQUENCE [LARGE SCALE GENOMIC DNA]</scope>
    <source>
        <strain evidence="18 19">AD045</strain>
    </source>
</reference>
<feature type="compositionally biased region" description="Low complexity" evidence="16">
    <location>
        <begin position="771"/>
        <end position="812"/>
    </location>
</feature>
<accession>A0ABQ7KBN7</accession>
<feature type="region of interest" description="Disordered" evidence="16">
    <location>
        <begin position="312"/>
        <end position="332"/>
    </location>
</feature>
<keyword evidence="11" id="KW-0832">Ubl conjugation</keyword>
<dbReference type="Proteomes" id="UP001194696">
    <property type="component" value="Unassembled WGS sequence"/>
</dbReference>
<evidence type="ECO:0000256" key="5">
    <source>
        <dbReference type="ARBA" id="ARBA00020536"/>
    </source>
</evidence>
<keyword evidence="13" id="KW-0238">DNA-binding</keyword>
<feature type="compositionally biased region" description="Low complexity" evidence="16">
    <location>
        <begin position="672"/>
        <end position="683"/>
    </location>
</feature>
<evidence type="ECO:0000256" key="11">
    <source>
        <dbReference type="ARBA" id="ARBA00022843"/>
    </source>
</evidence>
<feature type="compositionally biased region" description="Low complexity" evidence="16">
    <location>
        <begin position="185"/>
        <end position="221"/>
    </location>
</feature>
<evidence type="ECO:0000256" key="16">
    <source>
        <dbReference type="SAM" id="MobiDB-lite"/>
    </source>
</evidence>
<evidence type="ECO:0000256" key="7">
    <source>
        <dbReference type="ARBA" id="ARBA00022490"/>
    </source>
</evidence>
<evidence type="ECO:0000313" key="18">
    <source>
        <dbReference type="EMBL" id="KAG0295615.1"/>
    </source>
</evidence>
<dbReference type="PROSITE" id="PS51140">
    <property type="entry name" value="CUE"/>
    <property type="match status" value="1"/>
</dbReference>
<evidence type="ECO:0000259" key="17">
    <source>
        <dbReference type="PROSITE" id="PS51140"/>
    </source>
</evidence>
<evidence type="ECO:0000256" key="2">
    <source>
        <dbReference type="ARBA" id="ARBA00004496"/>
    </source>
</evidence>
<keyword evidence="15" id="KW-0539">Nucleus</keyword>
<feature type="region of interest" description="Disordered" evidence="16">
    <location>
        <begin position="734"/>
        <end position="848"/>
    </location>
</feature>
<evidence type="ECO:0000256" key="15">
    <source>
        <dbReference type="ARBA" id="ARBA00023242"/>
    </source>
</evidence>
<sequence>MATFYSNNTRRKDEPEDLRQLRQAHGSSLSTLKELFADWSEEDLLYAIQDAGGDLESTILRISDGHATQWGEVKGKKKTPKPKTNSEKQDFRSSNSQRGGFAGRGRGDSVRGGRGGATRGTPRAMNGGDRNGRPAKTETDTNNTTATSEANLNTENVEAEKNDQADATTAGADESWNATSTRDITPATTNDTAPAANGWNDTPATVETTSTTTAADDSWSATPSAAAAVSATPAPRKVNTATIPAGSKMSWAKIVKPNPAPAPAPVVIPAPTPPPAPAPVATPIPTPEIATPKVEEPVVEEAPEVAAAVIEEEKATEPATPEPEVVEPIVEEKKVEEKVEEVIATAHEPEVVATPEPVQTIPASPKAATPVGPPGLKAKAAPQPRRLNQDAPVVMPSGSSALQSVAVKFGSFSLNDETDSVEPEASTVVPVQPVQAAQGEVIQAEAIQPVAAPAQTATPAQPQAQQQPAYGRQPNVPSGAPGYQATAASPAAAASGLSPAATNASYMKQDPAANYLGQHHHHPGMGHDAMGSPYGSYMPGVNQLGSFGMGPMASLPNDYAALYGNDLQRAMYYDPASYGQIPVTGANNYQARDGKYNQDASAAVSTTGASTTSTTQAQQTLQQQQQQQQAYPNMAGMPYYPYYYMPNQFPNAYQQSGYGQPFVNKNMYPMYQHQQQQQQQPQHGSNKPGAAASSSPYGNYSSNQYSQGGYEDMSGAGIHGMGGLNNDPYAKYNPGMQNFLGNQQQPATPTTNATNAKGNSGTSTYSGSDKNAAAGSQSSNNSGSGASSLQGQQPGNNNNVHQGGQQGYYQQQMFSNYQYPSHHQGYHPSQHQGSGRNQQQQQQFWSQN</sequence>
<dbReference type="PANTHER" id="PTHR16308:SF13">
    <property type="entry name" value="PROTEIN LINGERER"/>
    <property type="match status" value="1"/>
</dbReference>
<feature type="region of interest" description="Disordered" evidence="16">
    <location>
        <begin position="345"/>
        <end position="390"/>
    </location>
</feature>
<feature type="domain" description="CUE" evidence="17">
    <location>
        <begin position="24"/>
        <end position="66"/>
    </location>
</feature>
<feature type="region of interest" description="Disordered" evidence="16">
    <location>
        <begin position="71"/>
        <end position="221"/>
    </location>
</feature>
<feature type="compositionally biased region" description="Low complexity" evidence="16">
    <location>
        <begin position="742"/>
        <end position="756"/>
    </location>
</feature>
<feature type="compositionally biased region" description="Basic and acidic residues" evidence="16">
    <location>
        <begin position="130"/>
        <end position="139"/>
    </location>
</feature>
<evidence type="ECO:0000256" key="4">
    <source>
        <dbReference type="ARBA" id="ARBA00005491"/>
    </source>
</evidence>
<keyword evidence="6" id="KW-0158">Chromosome</keyword>
<comment type="similarity">
    <text evidence="4">Belongs to the DEF1 family.</text>
</comment>
<comment type="subcellular location">
    <subcellularLocation>
        <location evidence="3">Chromosome</location>
        <location evidence="3">Telomere</location>
    </subcellularLocation>
    <subcellularLocation>
        <location evidence="2">Cytoplasm</location>
    </subcellularLocation>
    <subcellularLocation>
        <location evidence="1">Nucleus</location>
    </subcellularLocation>
</comment>
<evidence type="ECO:0000256" key="8">
    <source>
        <dbReference type="ARBA" id="ARBA00022553"/>
    </source>
</evidence>
<keyword evidence="10" id="KW-0833">Ubl conjugation pathway</keyword>
<keyword evidence="14" id="KW-0234">DNA repair</keyword>
<evidence type="ECO:0000256" key="1">
    <source>
        <dbReference type="ARBA" id="ARBA00004123"/>
    </source>
</evidence>
<dbReference type="CDD" id="cd14368">
    <property type="entry name" value="CUE_DEF1_like"/>
    <property type="match status" value="1"/>
</dbReference>
<name>A0ABQ7KBN7_9FUNG</name>
<dbReference type="InterPro" id="IPR003892">
    <property type="entry name" value="CUE"/>
</dbReference>
<protein>
    <recommendedName>
        <fullName evidence="5">RNA polymerase II degradation factor 1</fullName>
    </recommendedName>
</protein>
<dbReference type="EMBL" id="JAAAIM010000079">
    <property type="protein sequence ID" value="KAG0295615.1"/>
    <property type="molecule type" value="Genomic_DNA"/>
</dbReference>
<feature type="compositionally biased region" description="Polar residues" evidence="16">
    <location>
        <begin position="757"/>
        <end position="769"/>
    </location>
</feature>
<gene>
    <name evidence="18" type="primary">DEF1_2</name>
    <name evidence="18" type="ORF">BGZ96_011325</name>
</gene>
<feature type="compositionally biased region" description="Low complexity" evidence="16">
    <location>
        <begin position="829"/>
        <end position="848"/>
    </location>
</feature>
<dbReference type="PANTHER" id="PTHR16308">
    <property type="entry name" value="UBIQUITIN ASSOCIATED PROTEIN 2-LIKE/LINGERER"/>
    <property type="match status" value="1"/>
</dbReference>
<comment type="caution">
    <text evidence="18">The sequence shown here is derived from an EMBL/GenBank/DDBJ whole genome shotgun (WGS) entry which is preliminary data.</text>
</comment>
<dbReference type="Pfam" id="PF02845">
    <property type="entry name" value="CUE"/>
    <property type="match status" value="1"/>
</dbReference>
<evidence type="ECO:0000256" key="6">
    <source>
        <dbReference type="ARBA" id="ARBA00022454"/>
    </source>
</evidence>
<evidence type="ECO:0000256" key="14">
    <source>
        <dbReference type="ARBA" id="ARBA00023204"/>
    </source>
</evidence>
<feature type="compositionally biased region" description="Low complexity" evidence="16">
    <location>
        <begin position="453"/>
        <end position="469"/>
    </location>
</feature>
<dbReference type="InterPro" id="IPR041803">
    <property type="entry name" value="DEF1_CUE"/>
</dbReference>
<keyword evidence="12" id="KW-0779">Telomere</keyword>
<organism evidence="18 19">
    <name type="scientific">Linnemannia gamsii</name>
    <dbReference type="NCBI Taxonomy" id="64522"/>
    <lineage>
        <taxon>Eukaryota</taxon>
        <taxon>Fungi</taxon>
        <taxon>Fungi incertae sedis</taxon>
        <taxon>Mucoromycota</taxon>
        <taxon>Mortierellomycotina</taxon>
        <taxon>Mortierellomycetes</taxon>
        <taxon>Mortierellales</taxon>
        <taxon>Mortierellaceae</taxon>
        <taxon>Linnemannia</taxon>
    </lineage>
</organism>
<evidence type="ECO:0000256" key="10">
    <source>
        <dbReference type="ARBA" id="ARBA00022786"/>
    </source>
</evidence>
<evidence type="ECO:0000256" key="9">
    <source>
        <dbReference type="ARBA" id="ARBA00022763"/>
    </source>
</evidence>
<feature type="region of interest" description="Disordered" evidence="16">
    <location>
        <begin position="453"/>
        <end position="485"/>
    </location>
</feature>
<evidence type="ECO:0000313" key="19">
    <source>
        <dbReference type="Proteomes" id="UP001194696"/>
    </source>
</evidence>
<dbReference type="InterPro" id="IPR051833">
    <property type="entry name" value="TC-DDR_regulator"/>
</dbReference>